<evidence type="ECO:0000259" key="5">
    <source>
        <dbReference type="Pfam" id="PF01510"/>
    </source>
</evidence>
<gene>
    <name evidence="6" type="ORF">N799_01115</name>
</gene>
<keyword evidence="7" id="KW-1185">Reference proteome</keyword>
<comment type="catalytic activity">
    <reaction evidence="1">
        <text>Hydrolyzes the link between N-acetylmuramoyl residues and L-amino acid residues in certain cell-wall glycopeptides.</text>
        <dbReference type="EC" id="3.5.1.28"/>
    </reaction>
</comment>
<dbReference type="Proteomes" id="UP000029989">
    <property type="component" value="Unassembled WGS sequence"/>
</dbReference>
<proteinExistence type="predicted"/>
<dbReference type="EMBL" id="AVPT01000001">
    <property type="protein sequence ID" value="KGM57793.1"/>
    <property type="molecule type" value="Genomic_DNA"/>
</dbReference>
<reference evidence="6 7" key="1">
    <citation type="journal article" date="2015" name="Stand. Genomic Sci.">
        <title>Genomic information of the arsenic-resistant bacterium Lysobacter arseniciresistens type strain ZS79(T) and comparison of Lysobacter draft genomes.</title>
        <authorList>
            <person name="Liu L."/>
            <person name="Zhang S."/>
            <person name="Luo M."/>
            <person name="Wang G."/>
        </authorList>
    </citation>
    <scope>NUCLEOTIDE SEQUENCE [LARGE SCALE GENOMIC DNA]</scope>
    <source>
        <strain evidence="6 7">ZS79</strain>
    </source>
</reference>
<dbReference type="PANTHER" id="PTHR30417">
    <property type="entry name" value="N-ACETYLMURAMOYL-L-ALANINE AMIDASE AMID"/>
    <property type="match status" value="1"/>
</dbReference>
<name>A0A0A0F610_9GAMM</name>
<dbReference type="EC" id="3.5.1.28" evidence="2"/>
<sequence length="206" mass="22729">MASYVDERGYIQNAGFILRPIPALEKGKLTGPRAIVLHRTAGDSLASALNAAGPSGTHFYVDKDGSVYQVASLHRKTYHVGLIKSKCMAEDTCPRTEQKTISSWGWAPRRIHDHEKAKPYPDRYPMNEDSVGIEVVSRCLRECGPGDSDSAVWEDPTAEQRDSISLLVRLLQRIYGLSDDDVYEHDKVSYKKGGEGAGLYGSTANE</sequence>
<accession>A0A0A0F610</accession>
<evidence type="ECO:0000313" key="7">
    <source>
        <dbReference type="Proteomes" id="UP000029989"/>
    </source>
</evidence>
<dbReference type="InterPro" id="IPR051206">
    <property type="entry name" value="NAMLAA_amidase_2"/>
</dbReference>
<evidence type="ECO:0000256" key="3">
    <source>
        <dbReference type="ARBA" id="ARBA00022801"/>
    </source>
</evidence>
<evidence type="ECO:0000256" key="1">
    <source>
        <dbReference type="ARBA" id="ARBA00001561"/>
    </source>
</evidence>
<dbReference type="Pfam" id="PF01510">
    <property type="entry name" value="Amidase_2"/>
    <property type="match status" value="1"/>
</dbReference>
<dbReference type="InterPro" id="IPR036505">
    <property type="entry name" value="Amidase/PGRP_sf"/>
</dbReference>
<protein>
    <recommendedName>
        <fullName evidence="2">N-acetylmuramoyl-L-alanine amidase</fullName>
        <ecNumber evidence="2">3.5.1.28</ecNumber>
    </recommendedName>
</protein>
<dbReference type="CDD" id="cd06583">
    <property type="entry name" value="PGRP"/>
    <property type="match status" value="1"/>
</dbReference>
<dbReference type="PANTHER" id="PTHR30417:SF1">
    <property type="entry name" value="N-ACETYLMURAMOYL-L-ALANINE AMIDASE AMID"/>
    <property type="match status" value="1"/>
</dbReference>
<dbReference type="SUPFAM" id="SSF55846">
    <property type="entry name" value="N-acetylmuramoyl-L-alanine amidase-like"/>
    <property type="match status" value="1"/>
</dbReference>
<dbReference type="AlphaFoldDB" id="A0A0A0F610"/>
<evidence type="ECO:0000313" key="6">
    <source>
        <dbReference type="EMBL" id="KGM57793.1"/>
    </source>
</evidence>
<evidence type="ECO:0000256" key="2">
    <source>
        <dbReference type="ARBA" id="ARBA00011901"/>
    </source>
</evidence>
<dbReference type="GO" id="GO:0071555">
    <property type="term" value="P:cell wall organization"/>
    <property type="evidence" value="ECO:0007669"/>
    <property type="project" value="UniProtKB-KW"/>
</dbReference>
<feature type="domain" description="N-acetylmuramoyl-L-alanine amidase" evidence="5">
    <location>
        <begin position="32"/>
        <end position="188"/>
    </location>
</feature>
<dbReference type="Gene3D" id="3.40.80.10">
    <property type="entry name" value="Peptidoglycan recognition protein-like"/>
    <property type="match status" value="1"/>
</dbReference>
<dbReference type="GO" id="GO:0009254">
    <property type="term" value="P:peptidoglycan turnover"/>
    <property type="evidence" value="ECO:0007669"/>
    <property type="project" value="TreeGrafter"/>
</dbReference>
<comment type="caution">
    <text evidence="6">The sequence shown here is derived from an EMBL/GenBank/DDBJ whole genome shotgun (WGS) entry which is preliminary data.</text>
</comment>
<keyword evidence="3" id="KW-0378">Hydrolase</keyword>
<organism evidence="6 7">
    <name type="scientific">Lysobacter arseniciresistens ZS79</name>
    <dbReference type="NCBI Taxonomy" id="913325"/>
    <lineage>
        <taxon>Bacteria</taxon>
        <taxon>Pseudomonadati</taxon>
        <taxon>Pseudomonadota</taxon>
        <taxon>Gammaproteobacteria</taxon>
        <taxon>Lysobacterales</taxon>
        <taxon>Lysobacteraceae</taxon>
        <taxon>Novilysobacter</taxon>
    </lineage>
</organism>
<dbReference type="GO" id="GO:0008745">
    <property type="term" value="F:N-acetylmuramoyl-L-alanine amidase activity"/>
    <property type="evidence" value="ECO:0007669"/>
    <property type="project" value="UniProtKB-EC"/>
</dbReference>
<dbReference type="InterPro" id="IPR002502">
    <property type="entry name" value="Amidase_domain"/>
</dbReference>
<evidence type="ECO:0000256" key="4">
    <source>
        <dbReference type="ARBA" id="ARBA00023316"/>
    </source>
</evidence>
<dbReference type="eggNOG" id="COG3023">
    <property type="taxonomic scope" value="Bacteria"/>
</dbReference>
<keyword evidence="4" id="KW-0961">Cell wall biogenesis/degradation</keyword>
<dbReference type="GO" id="GO:0009253">
    <property type="term" value="P:peptidoglycan catabolic process"/>
    <property type="evidence" value="ECO:0007669"/>
    <property type="project" value="InterPro"/>
</dbReference>